<dbReference type="Gene3D" id="4.10.400.10">
    <property type="entry name" value="Low-density Lipoprotein Receptor"/>
    <property type="match status" value="17"/>
</dbReference>
<dbReference type="GO" id="GO:0005041">
    <property type="term" value="F:low-density lipoprotein particle receptor activity"/>
    <property type="evidence" value="ECO:0007669"/>
    <property type="project" value="TreeGrafter"/>
</dbReference>
<feature type="disulfide bond" evidence="9">
    <location>
        <begin position="272"/>
        <end position="287"/>
    </location>
</feature>
<feature type="disulfide bond" evidence="9">
    <location>
        <begin position="149"/>
        <end position="164"/>
    </location>
</feature>
<evidence type="ECO:0000259" key="12">
    <source>
        <dbReference type="PROSITE" id="PS50022"/>
    </source>
</evidence>
<dbReference type="PROSITE" id="PS50068">
    <property type="entry name" value="LDLRA_2"/>
    <property type="match status" value="19"/>
</dbReference>
<name>A0A8K0EZ88_BRALA</name>
<feature type="disulfide bond" evidence="9">
    <location>
        <begin position="474"/>
        <end position="489"/>
    </location>
</feature>
<dbReference type="SMART" id="SM00192">
    <property type="entry name" value="LDLa"/>
    <property type="match status" value="22"/>
</dbReference>
<dbReference type="EMBL" id="OV696693">
    <property type="protein sequence ID" value="CAH1271508.1"/>
    <property type="molecule type" value="Genomic_DNA"/>
</dbReference>
<evidence type="ECO:0000256" key="10">
    <source>
        <dbReference type="SAM" id="MobiDB-lite"/>
    </source>
</evidence>
<dbReference type="Gene3D" id="4.10.1220.10">
    <property type="entry name" value="EGF-type module"/>
    <property type="match status" value="3"/>
</dbReference>
<feature type="disulfide bond" evidence="9">
    <location>
        <begin position="1190"/>
        <end position="1205"/>
    </location>
</feature>
<keyword evidence="4" id="KW-1133">Transmembrane helix</keyword>
<feature type="disulfide bond" evidence="9">
    <location>
        <begin position="190"/>
        <end position="205"/>
    </location>
</feature>
<feature type="disulfide bond" evidence="9">
    <location>
        <begin position="395"/>
        <end position="410"/>
    </location>
</feature>
<feature type="domain" description="F5/8 type C" evidence="12">
    <location>
        <begin position="647"/>
        <end position="803"/>
    </location>
</feature>
<dbReference type="OrthoDB" id="2019384at2759"/>
<dbReference type="PANTHER" id="PTHR22722:SF15">
    <property type="entry name" value="LOW-DENSITY LIPOPROTEIN RECEPTOR-RELATED"/>
    <property type="match status" value="1"/>
</dbReference>
<dbReference type="InterPro" id="IPR008979">
    <property type="entry name" value="Galactose-bd-like_sf"/>
</dbReference>
<dbReference type="Proteomes" id="UP000838412">
    <property type="component" value="Chromosome 8"/>
</dbReference>
<dbReference type="InterPro" id="IPR002172">
    <property type="entry name" value="LDrepeatLR_classA_rpt"/>
</dbReference>
<feature type="disulfide bond" evidence="9">
    <location>
        <begin position="455"/>
        <end position="467"/>
    </location>
</feature>
<dbReference type="GO" id="GO:0043235">
    <property type="term" value="C:receptor complex"/>
    <property type="evidence" value="ECO:0007669"/>
    <property type="project" value="TreeGrafter"/>
</dbReference>
<organism evidence="13 14">
    <name type="scientific">Branchiostoma lanceolatum</name>
    <name type="common">Common lancelet</name>
    <name type="synonym">Amphioxus lanceolatum</name>
    <dbReference type="NCBI Taxonomy" id="7740"/>
    <lineage>
        <taxon>Eukaryota</taxon>
        <taxon>Metazoa</taxon>
        <taxon>Chordata</taxon>
        <taxon>Cephalochordata</taxon>
        <taxon>Leptocardii</taxon>
        <taxon>Amphioxiformes</taxon>
        <taxon>Branchiostomatidae</taxon>
        <taxon>Branchiostoma</taxon>
    </lineage>
</organism>
<evidence type="ECO:0000256" key="4">
    <source>
        <dbReference type="ARBA" id="ARBA00022989"/>
    </source>
</evidence>
<gene>
    <name evidence="13" type="primary">LRP1B</name>
    <name evidence="13" type="ORF">BLAG_LOCUS23509</name>
</gene>
<feature type="domain" description="F5/8 type C" evidence="12">
    <location>
        <begin position="815"/>
        <end position="974"/>
    </location>
</feature>
<dbReference type="SUPFAM" id="SSF57424">
    <property type="entry name" value="LDL receptor-like module"/>
    <property type="match status" value="17"/>
</dbReference>
<dbReference type="InterPro" id="IPR036055">
    <property type="entry name" value="LDL_receptor-like_sf"/>
</dbReference>
<feature type="disulfide bond" evidence="9">
    <location>
        <begin position="137"/>
        <end position="155"/>
    </location>
</feature>
<feature type="disulfide bond" evidence="9">
    <location>
        <begin position="354"/>
        <end position="369"/>
    </location>
</feature>
<protein>
    <submittedName>
        <fullName evidence="13">LRP1B protein</fullName>
    </submittedName>
</protein>
<keyword evidence="11" id="KW-0732">Signal</keyword>
<dbReference type="PROSITE" id="PS50022">
    <property type="entry name" value="FA58C_3"/>
    <property type="match status" value="2"/>
</dbReference>
<proteinExistence type="predicted"/>
<feature type="disulfide bond" evidence="9">
    <location>
        <begin position="313"/>
        <end position="328"/>
    </location>
</feature>
<feature type="chain" id="PRO_5035468359" evidence="11">
    <location>
        <begin position="18"/>
        <end position="1364"/>
    </location>
</feature>
<dbReference type="InterPro" id="IPR051221">
    <property type="entry name" value="LDLR-related"/>
</dbReference>
<evidence type="ECO:0000256" key="2">
    <source>
        <dbReference type="ARBA" id="ARBA00022692"/>
    </source>
</evidence>
<feature type="disulfide bond" evidence="9">
    <location>
        <begin position="617"/>
        <end position="635"/>
    </location>
</feature>
<dbReference type="InterPro" id="IPR023415">
    <property type="entry name" value="LDLR_class-A_CS"/>
</dbReference>
<dbReference type="PRINTS" id="PR00261">
    <property type="entry name" value="LDLRECEPTOR"/>
</dbReference>
<dbReference type="Pfam" id="PF00754">
    <property type="entry name" value="F5_F8_type_C"/>
    <property type="match status" value="2"/>
</dbReference>
<dbReference type="SMART" id="SM00231">
    <property type="entry name" value="FA58C"/>
    <property type="match status" value="2"/>
</dbReference>
<keyword evidence="3" id="KW-0677">Repeat</keyword>
<feature type="disulfide bond" evidence="9">
    <location>
        <begin position="68"/>
        <end position="83"/>
    </location>
</feature>
<accession>A0A8K0EZ88</accession>
<reference evidence="13" key="1">
    <citation type="submission" date="2022-01" db="EMBL/GenBank/DDBJ databases">
        <authorList>
            <person name="Braso-Vives M."/>
        </authorList>
    </citation>
    <scope>NUCLEOTIDE SEQUENCE</scope>
</reference>
<feature type="disulfide bond" evidence="9">
    <location>
        <begin position="537"/>
        <end position="555"/>
    </location>
</feature>
<evidence type="ECO:0000313" key="14">
    <source>
        <dbReference type="Proteomes" id="UP000838412"/>
    </source>
</evidence>
<evidence type="ECO:0000256" key="3">
    <source>
        <dbReference type="ARBA" id="ARBA00022737"/>
    </source>
</evidence>
<dbReference type="PROSITE" id="PS01209">
    <property type="entry name" value="LDLRA_1"/>
    <property type="match status" value="8"/>
</dbReference>
<keyword evidence="7" id="KW-0675">Receptor</keyword>
<evidence type="ECO:0000256" key="8">
    <source>
        <dbReference type="ARBA" id="ARBA00023180"/>
    </source>
</evidence>
<comment type="caution">
    <text evidence="9">Lacks conserved residue(s) required for the propagation of feature annotation.</text>
</comment>
<keyword evidence="6 9" id="KW-1015">Disulfide bond</keyword>
<feature type="disulfide bond" evidence="9">
    <location>
        <begin position="549"/>
        <end position="564"/>
    </location>
</feature>
<feature type="disulfide bond" evidence="9">
    <location>
        <begin position="1284"/>
        <end position="1299"/>
    </location>
</feature>
<evidence type="ECO:0000256" key="7">
    <source>
        <dbReference type="ARBA" id="ARBA00023170"/>
    </source>
</evidence>
<evidence type="ECO:0000256" key="5">
    <source>
        <dbReference type="ARBA" id="ARBA00023136"/>
    </source>
</evidence>
<feature type="disulfide bond" evidence="9">
    <location>
        <begin position="629"/>
        <end position="644"/>
    </location>
</feature>
<evidence type="ECO:0000256" key="6">
    <source>
        <dbReference type="ARBA" id="ARBA00023157"/>
    </source>
</evidence>
<dbReference type="Pfam" id="PF00057">
    <property type="entry name" value="Ldl_recept_a"/>
    <property type="match status" value="14"/>
</dbReference>
<dbReference type="GO" id="GO:0005886">
    <property type="term" value="C:plasma membrane"/>
    <property type="evidence" value="ECO:0007669"/>
    <property type="project" value="TreeGrafter"/>
</dbReference>
<comment type="subcellular location">
    <subcellularLocation>
        <location evidence="1">Membrane</location>
        <topology evidence="1">Single-pass membrane protein</topology>
    </subcellularLocation>
</comment>
<feature type="disulfide bond" evidence="9">
    <location>
        <begin position="610"/>
        <end position="622"/>
    </location>
</feature>
<dbReference type="PANTHER" id="PTHR22722">
    <property type="entry name" value="LOW-DENSITY LIPOPROTEIN RECEPTOR-RELATED PROTEIN 2-RELATED"/>
    <property type="match status" value="1"/>
</dbReference>
<keyword evidence="5" id="KW-0472">Membrane</keyword>
<dbReference type="SUPFAM" id="SSF49785">
    <property type="entry name" value="Galactose-binding domain-like"/>
    <property type="match status" value="2"/>
</dbReference>
<feature type="region of interest" description="Disordered" evidence="10">
    <location>
        <begin position="1301"/>
        <end position="1324"/>
    </location>
</feature>
<dbReference type="CDD" id="cd00112">
    <property type="entry name" value="LDLa"/>
    <property type="match status" value="13"/>
</dbReference>
<sequence length="1364" mass="150392">MATGLLVLACLLSIGLAECPHDPAAVCDGVVHCLDGSDEENCWSKECYNPDDIRCESSGVCVRPEWQCNRWVDCEDGSDEEDCKSKECFIPSDFKCESNGVCVRSNAQCDGWNTCEDGSDEEGCTSNECDHPDFFKCEVGGCFGLEFQCDGRNSCDDGSDEENCWSKECPYPDYIRCKGNGGCVHPLVQCNGQVECEDGSDEENCWSKECFFPDDIKCESNGVCVRPEWQCNGWAECDDGSDEVNCTIKECYRPDDIKCESNGVCVRPEWQCDGQAECEDRSDEVNCESKECYRTEDLKCESNGNCFSPWLQCDGWGDCEDLSDEEDCLRKTCYYPDYIKCASDGVCVRPEWQCDGENHCDDGSDEQNCWSIECYLPGHMKCESNGACVFLGNQCNGYDDCEDGSDEVNCASKECYYPDNFKCESNGVCVSAWLQCDGGEDCEDGSDEICTADDCPPSHYFCGFGSCIPDTKLCDGVRDCYDESDEIGCVCTIVEFRCENSGECVPPYGVCDGVTDCEDASEELMCQSCAEQGLWQCGSGECINTAWVCDGDKDCSFGIDEENCHTPCNGLQLECDERCLPKYRACDGLFELLEDCSNGEDEINCTIGGCGANQFRCANGSCLSESQLCDNLTDCSGGEDEEDCGDVPPPGFPLGLASRYIPDVYVTASSEYKSEFAPSQARHTPPTTPGYCWVPSSVVGQWLQVYFGKTTDVTGVVISGGGSNWDLGSWVTSFTLAFSMDGTSWAPYEDRSHNVQVEVFQGNRDRYNKVSRPLPAPVTSRYIRLHPTGHEGWVAMVMEVYVTDGENTWMTQDEYFPLGVGLDPDDPAAVPKIPDLYMTASSRRAQFYPWLARLNNGRGQQRGACWFSDLGHDTNRWLQITHDKVYAVVGVITQGAYNMDFWVTSYKMAFSVDGEWRMYTNSTGDGEEMVFQGNSDSYRYARNLLDKPTFALYTRFYPLTFHNQIALRVEILIKHDILEAECGLELAMELEDLRCLEIDSQFSACGDGDVFHDSQACDGIEDCSTLEDEENCDECGMECPTDSGDPCIPTGWICDGLRDCLDGRDEQCLQACVVQRLAILPLELWEDPGFDPGCVAHRTCTLQERVAVLRTGRVVNLLKRVPKHCFFTCRNNVTCLPTSQLGDGHRDCSDGEDERPRDIEDALGSMWGSCSFNCASIYGKASCVPDAFSCDGDADCLEEEDEEGCGGVAPTAEDCPTFYCGLSGSPDPYCVQEHLICDGYPDCAAGEDEQGCGSSQPIEVCLTFYCAHPGYQDPTYCVHSHLICDGYPDCAAGEDEQGCDTTDVASTQASTTPSFGPTAEPTNGQISFEDQTVLDAGSHGSKYQPMMWMTAAALVGHTLYRLAF</sequence>
<keyword evidence="8" id="KW-0325">Glycoprotein</keyword>
<evidence type="ECO:0000256" key="1">
    <source>
        <dbReference type="ARBA" id="ARBA00004167"/>
    </source>
</evidence>
<evidence type="ECO:0000256" key="11">
    <source>
        <dbReference type="SAM" id="SignalP"/>
    </source>
</evidence>
<feature type="disulfide bond" evidence="9">
    <location>
        <begin position="511"/>
        <end position="526"/>
    </location>
</feature>
<evidence type="ECO:0000256" key="9">
    <source>
        <dbReference type="PROSITE-ProRule" id="PRU00124"/>
    </source>
</evidence>
<feature type="disulfide bond" evidence="9">
    <location>
        <begin position="1237"/>
        <end position="1252"/>
    </location>
</feature>
<dbReference type="InterPro" id="IPR000421">
    <property type="entry name" value="FA58C"/>
</dbReference>
<feature type="disulfide bond" evidence="9">
    <location>
        <begin position="109"/>
        <end position="124"/>
    </location>
</feature>
<dbReference type="CDD" id="cd00057">
    <property type="entry name" value="FA58C"/>
    <property type="match status" value="2"/>
</dbReference>
<keyword evidence="14" id="KW-1185">Reference proteome</keyword>
<feature type="disulfide bond" evidence="9">
    <location>
        <begin position="231"/>
        <end position="246"/>
    </location>
</feature>
<feature type="signal peptide" evidence="11">
    <location>
        <begin position="1"/>
        <end position="17"/>
    </location>
</feature>
<evidence type="ECO:0000313" key="13">
    <source>
        <dbReference type="EMBL" id="CAH1271508.1"/>
    </source>
</evidence>
<dbReference type="Gene3D" id="2.60.120.260">
    <property type="entry name" value="Galactose-binding domain-like"/>
    <property type="match status" value="2"/>
</dbReference>
<feature type="disulfide bond" evidence="9">
    <location>
        <begin position="462"/>
        <end position="480"/>
    </location>
</feature>
<keyword evidence="2" id="KW-0812">Transmembrane</keyword>